<gene>
    <name evidence="2" type="ORF">BD626DRAFT_276966</name>
</gene>
<evidence type="ECO:0000313" key="3">
    <source>
        <dbReference type="Proteomes" id="UP000320762"/>
    </source>
</evidence>
<sequence length="132" mass="14458">MVPFSSRAIALVTTTLTLPPRGRASGSLSSRDLRTSRVLRLVHEQGCCKGAQELHQLTAVVPSTVCEDRLCVRVLESTARLTRNARIFSRSTCEDSPSTRSRGPTTHGTYHSLSTHNAHVASQYSTMQYNAT</sequence>
<accession>A0A550BTE8</accession>
<feature type="region of interest" description="Disordered" evidence="1">
    <location>
        <begin position="90"/>
        <end position="113"/>
    </location>
</feature>
<proteinExistence type="predicted"/>
<comment type="caution">
    <text evidence="2">The sequence shown here is derived from an EMBL/GenBank/DDBJ whole genome shotgun (WGS) entry which is preliminary data.</text>
</comment>
<name>A0A550BTE8_9AGAR</name>
<dbReference type="AlphaFoldDB" id="A0A550BTE8"/>
<evidence type="ECO:0000313" key="2">
    <source>
        <dbReference type="EMBL" id="TRM55817.1"/>
    </source>
</evidence>
<dbReference type="EMBL" id="VDMD01000092">
    <property type="protein sequence ID" value="TRM55817.1"/>
    <property type="molecule type" value="Genomic_DNA"/>
</dbReference>
<protein>
    <submittedName>
        <fullName evidence="2">Uncharacterized protein</fullName>
    </submittedName>
</protein>
<dbReference type="Proteomes" id="UP000320762">
    <property type="component" value="Unassembled WGS sequence"/>
</dbReference>
<evidence type="ECO:0000256" key="1">
    <source>
        <dbReference type="SAM" id="MobiDB-lite"/>
    </source>
</evidence>
<reference evidence="2 3" key="1">
    <citation type="journal article" date="2019" name="New Phytol.">
        <title>Comparative genomics reveals unique wood-decay strategies and fruiting body development in the Schizophyllaceae.</title>
        <authorList>
            <person name="Almasi E."/>
            <person name="Sahu N."/>
            <person name="Krizsan K."/>
            <person name="Balint B."/>
            <person name="Kovacs G.M."/>
            <person name="Kiss B."/>
            <person name="Cseklye J."/>
            <person name="Drula E."/>
            <person name="Henrissat B."/>
            <person name="Nagy I."/>
            <person name="Chovatia M."/>
            <person name="Adam C."/>
            <person name="LaButti K."/>
            <person name="Lipzen A."/>
            <person name="Riley R."/>
            <person name="Grigoriev I.V."/>
            <person name="Nagy L.G."/>
        </authorList>
    </citation>
    <scope>NUCLEOTIDE SEQUENCE [LARGE SCALE GENOMIC DNA]</scope>
    <source>
        <strain evidence="2 3">NL-1724</strain>
    </source>
</reference>
<organism evidence="2 3">
    <name type="scientific">Schizophyllum amplum</name>
    <dbReference type="NCBI Taxonomy" id="97359"/>
    <lineage>
        <taxon>Eukaryota</taxon>
        <taxon>Fungi</taxon>
        <taxon>Dikarya</taxon>
        <taxon>Basidiomycota</taxon>
        <taxon>Agaricomycotina</taxon>
        <taxon>Agaricomycetes</taxon>
        <taxon>Agaricomycetidae</taxon>
        <taxon>Agaricales</taxon>
        <taxon>Schizophyllaceae</taxon>
        <taxon>Schizophyllum</taxon>
    </lineage>
</organism>
<keyword evidence="3" id="KW-1185">Reference proteome</keyword>